<sequence length="331" mass="37821">MAPVSSNCQACFYSAHHSDSEALAKHAGAPDTHAIRSPRRTYPLFRMHIHIFLFLPILISFFPLSPLSLYLSIYLSIYPSLSNLFLFFYLFLPHCLSLSLFFIPFHQSFSHYIYLSFSLSFLLRCLSIYSLFFTSVSSIFPPYLPFNITLFPSFSFILFLPLSLSLSLSLSLCHYQSSFPSFYIPVILSIYLSLFSSRIHLFSIVFHPFLSASSFLSLSPCFFLSLSVSFTLSLSSPFHSSVCHCLYSFTLLPPTFYLSLSLSFSLAFILCPFLSYSINSFFSFCHSPLLSFSHFLSLRSLLKDLLHHFSVLLSSSSSSFFFFSIILRPIY</sequence>
<feature type="transmembrane region" description="Helical" evidence="1">
    <location>
        <begin position="182"/>
        <end position="206"/>
    </location>
</feature>
<keyword evidence="3" id="KW-1185">Reference proteome</keyword>
<dbReference type="EMBL" id="CAHIKZ030002016">
    <property type="protein sequence ID" value="CAE1279413.1"/>
    <property type="molecule type" value="Genomic_DNA"/>
</dbReference>
<dbReference type="Proteomes" id="UP000597762">
    <property type="component" value="Unassembled WGS sequence"/>
</dbReference>
<proteinExistence type="predicted"/>
<keyword evidence="1" id="KW-0472">Membrane</keyword>
<evidence type="ECO:0000313" key="2">
    <source>
        <dbReference type="EMBL" id="CAE1279413.1"/>
    </source>
</evidence>
<reference evidence="2" key="1">
    <citation type="submission" date="2021-01" db="EMBL/GenBank/DDBJ databases">
        <authorList>
            <person name="Li R."/>
            <person name="Bekaert M."/>
        </authorList>
    </citation>
    <scope>NUCLEOTIDE SEQUENCE</scope>
    <source>
        <strain evidence="2">Farmed</strain>
    </source>
</reference>
<evidence type="ECO:0000256" key="1">
    <source>
        <dbReference type="SAM" id="Phobius"/>
    </source>
</evidence>
<gene>
    <name evidence="2" type="ORF">SPHA_41781</name>
</gene>
<protein>
    <submittedName>
        <fullName evidence="2">Uncharacterized protein</fullName>
    </submittedName>
</protein>
<keyword evidence="1" id="KW-0812">Transmembrane</keyword>
<feature type="transmembrane region" description="Helical" evidence="1">
    <location>
        <begin position="112"/>
        <end position="132"/>
    </location>
</feature>
<feature type="transmembrane region" description="Helical" evidence="1">
    <location>
        <begin position="144"/>
        <end position="170"/>
    </location>
</feature>
<feature type="transmembrane region" description="Helical" evidence="1">
    <location>
        <begin position="305"/>
        <end position="327"/>
    </location>
</feature>
<evidence type="ECO:0000313" key="3">
    <source>
        <dbReference type="Proteomes" id="UP000597762"/>
    </source>
</evidence>
<accession>A0A812CX17</accession>
<feature type="transmembrane region" description="Helical" evidence="1">
    <location>
        <begin position="44"/>
        <end position="64"/>
    </location>
</feature>
<comment type="caution">
    <text evidence="2">The sequence shown here is derived from an EMBL/GenBank/DDBJ whole genome shotgun (WGS) entry which is preliminary data.</text>
</comment>
<feature type="transmembrane region" description="Helical" evidence="1">
    <location>
        <begin position="212"/>
        <end position="234"/>
    </location>
</feature>
<keyword evidence="1" id="KW-1133">Transmembrane helix</keyword>
<dbReference type="AlphaFoldDB" id="A0A812CX17"/>
<feature type="transmembrane region" description="Helical" evidence="1">
    <location>
        <begin position="84"/>
        <end position="105"/>
    </location>
</feature>
<organism evidence="2 3">
    <name type="scientific">Acanthosepion pharaonis</name>
    <name type="common">Pharaoh cuttlefish</name>
    <name type="synonym">Sepia pharaonis</name>
    <dbReference type="NCBI Taxonomy" id="158019"/>
    <lineage>
        <taxon>Eukaryota</taxon>
        <taxon>Metazoa</taxon>
        <taxon>Spiralia</taxon>
        <taxon>Lophotrochozoa</taxon>
        <taxon>Mollusca</taxon>
        <taxon>Cephalopoda</taxon>
        <taxon>Coleoidea</taxon>
        <taxon>Decapodiformes</taxon>
        <taxon>Sepiida</taxon>
        <taxon>Sepiina</taxon>
        <taxon>Sepiidae</taxon>
        <taxon>Acanthosepion</taxon>
    </lineage>
</organism>
<feature type="transmembrane region" description="Helical" evidence="1">
    <location>
        <begin position="255"/>
        <end position="275"/>
    </location>
</feature>
<name>A0A812CX17_ACAPH</name>